<gene>
    <name evidence="1" type="ORF">SCALOS_LOCUS1609</name>
</gene>
<reference evidence="1" key="1">
    <citation type="submission" date="2021-06" db="EMBL/GenBank/DDBJ databases">
        <authorList>
            <person name="Kallberg Y."/>
            <person name="Tangrot J."/>
            <person name="Rosling A."/>
        </authorList>
    </citation>
    <scope>NUCLEOTIDE SEQUENCE</scope>
    <source>
        <strain evidence="1">AU212A</strain>
    </source>
</reference>
<name>A0ACA9K9L6_9GLOM</name>
<sequence length="90" mass="10487">MFSYYLAVKQELVIVEYVEGSVDYIRWKTKKGKSKSTNCLDNILQLTKNRNAKFNKYMQKMRMIFMFGDGPDFVLVKAAVKDYVVESANV</sequence>
<dbReference type="EMBL" id="CAJVPM010001169">
    <property type="protein sequence ID" value="CAG8460938.1"/>
    <property type="molecule type" value="Genomic_DNA"/>
</dbReference>
<keyword evidence="2" id="KW-1185">Reference proteome</keyword>
<accession>A0ACA9K9L6</accession>
<proteinExistence type="predicted"/>
<evidence type="ECO:0000313" key="2">
    <source>
        <dbReference type="Proteomes" id="UP000789860"/>
    </source>
</evidence>
<comment type="caution">
    <text evidence="1">The sequence shown here is derived from an EMBL/GenBank/DDBJ whole genome shotgun (WGS) entry which is preliminary data.</text>
</comment>
<protein>
    <submittedName>
        <fullName evidence="1">2696_t:CDS:1</fullName>
    </submittedName>
</protein>
<organism evidence="1 2">
    <name type="scientific">Scutellospora calospora</name>
    <dbReference type="NCBI Taxonomy" id="85575"/>
    <lineage>
        <taxon>Eukaryota</taxon>
        <taxon>Fungi</taxon>
        <taxon>Fungi incertae sedis</taxon>
        <taxon>Mucoromycota</taxon>
        <taxon>Glomeromycotina</taxon>
        <taxon>Glomeromycetes</taxon>
        <taxon>Diversisporales</taxon>
        <taxon>Gigasporaceae</taxon>
        <taxon>Scutellospora</taxon>
    </lineage>
</organism>
<dbReference type="Proteomes" id="UP000789860">
    <property type="component" value="Unassembled WGS sequence"/>
</dbReference>
<evidence type="ECO:0000313" key="1">
    <source>
        <dbReference type="EMBL" id="CAG8460938.1"/>
    </source>
</evidence>